<feature type="region of interest" description="Disordered" evidence="1">
    <location>
        <begin position="1"/>
        <end position="38"/>
    </location>
</feature>
<gene>
    <name evidence="2" type="ORF">M413DRAFT_24873</name>
</gene>
<dbReference type="AlphaFoldDB" id="A0A0C3CPJ0"/>
<organism evidence="2 3">
    <name type="scientific">Hebeloma cylindrosporum</name>
    <dbReference type="NCBI Taxonomy" id="76867"/>
    <lineage>
        <taxon>Eukaryota</taxon>
        <taxon>Fungi</taxon>
        <taxon>Dikarya</taxon>
        <taxon>Basidiomycota</taxon>
        <taxon>Agaricomycotina</taxon>
        <taxon>Agaricomycetes</taxon>
        <taxon>Agaricomycetidae</taxon>
        <taxon>Agaricales</taxon>
        <taxon>Agaricineae</taxon>
        <taxon>Hymenogastraceae</taxon>
        <taxon>Hebeloma</taxon>
    </lineage>
</organism>
<proteinExistence type="predicted"/>
<evidence type="ECO:0000256" key="1">
    <source>
        <dbReference type="SAM" id="MobiDB-lite"/>
    </source>
</evidence>
<name>A0A0C3CPJ0_HEBCY</name>
<dbReference type="STRING" id="686832.A0A0C3CPJ0"/>
<evidence type="ECO:0000313" key="2">
    <source>
        <dbReference type="EMBL" id="KIM45741.1"/>
    </source>
</evidence>
<dbReference type="EMBL" id="KN831772">
    <property type="protein sequence ID" value="KIM45741.1"/>
    <property type="molecule type" value="Genomic_DNA"/>
</dbReference>
<dbReference type="HOGENOM" id="CLU_1235165_0_0_1"/>
<protein>
    <submittedName>
        <fullName evidence="2">Uncharacterized protein</fullName>
    </submittedName>
</protein>
<dbReference type="Proteomes" id="UP000053424">
    <property type="component" value="Unassembled WGS sequence"/>
</dbReference>
<sequence length="224" mass="25784">MNDWDDTLPPSDEPDYLHFDSSSEAEYPPRAEDFTSEDIPLKKAIKPSIYLESDDVPLQAVWEALGTSDDIPLRYSALQHHGINNTNDLVTPLRVRGREYGRPRSSSLPVEANHASSDFLYSPATERKVRTAAAQAKRIETLAKNRANEHEEARLTYESAREARRSDFEEVLELLKEKGMSLAEFLDYVFNPINELNDDWRWLGFFKHQAIVMRILGYWTTSSY</sequence>
<reference evidence="3" key="2">
    <citation type="submission" date="2015-01" db="EMBL/GenBank/DDBJ databases">
        <title>Evolutionary Origins and Diversification of the Mycorrhizal Mutualists.</title>
        <authorList>
            <consortium name="DOE Joint Genome Institute"/>
            <consortium name="Mycorrhizal Genomics Consortium"/>
            <person name="Kohler A."/>
            <person name="Kuo A."/>
            <person name="Nagy L.G."/>
            <person name="Floudas D."/>
            <person name="Copeland A."/>
            <person name="Barry K.W."/>
            <person name="Cichocki N."/>
            <person name="Veneault-Fourrey C."/>
            <person name="LaButti K."/>
            <person name="Lindquist E.A."/>
            <person name="Lipzen A."/>
            <person name="Lundell T."/>
            <person name="Morin E."/>
            <person name="Murat C."/>
            <person name="Riley R."/>
            <person name="Ohm R."/>
            <person name="Sun H."/>
            <person name="Tunlid A."/>
            <person name="Henrissat B."/>
            <person name="Grigoriev I.V."/>
            <person name="Hibbett D.S."/>
            <person name="Martin F."/>
        </authorList>
    </citation>
    <scope>NUCLEOTIDE SEQUENCE [LARGE SCALE GENOMIC DNA]</scope>
    <source>
        <strain evidence="3">h7</strain>
    </source>
</reference>
<dbReference type="OrthoDB" id="3068952at2759"/>
<reference evidence="2 3" key="1">
    <citation type="submission" date="2014-04" db="EMBL/GenBank/DDBJ databases">
        <authorList>
            <consortium name="DOE Joint Genome Institute"/>
            <person name="Kuo A."/>
            <person name="Gay G."/>
            <person name="Dore J."/>
            <person name="Kohler A."/>
            <person name="Nagy L.G."/>
            <person name="Floudas D."/>
            <person name="Copeland A."/>
            <person name="Barry K.W."/>
            <person name="Cichocki N."/>
            <person name="Veneault-Fourrey C."/>
            <person name="LaButti K."/>
            <person name="Lindquist E.A."/>
            <person name="Lipzen A."/>
            <person name="Lundell T."/>
            <person name="Morin E."/>
            <person name="Murat C."/>
            <person name="Sun H."/>
            <person name="Tunlid A."/>
            <person name="Henrissat B."/>
            <person name="Grigoriev I.V."/>
            <person name="Hibbett D.S."/>
            <person name="Martin F."/>
            <person name="Nordberg H.P."/>
            <person name="Cantor M.N."/>
            <person name="Hua S.X."/>
        </authorList>
    </citation>
    <scope>NUCLEOTIDE SEQUENCE [LARGE SCALE GENOMIC DNA]</scope>
    <source>
        <strain evidence="3">h7</strain>
    </source>
</reference>
<evidence type="ECO:0000313" key="3">
    <source>
        <dbReference type="Proteomes" id="UP000053424"/>
    </source>
</evidence>
<accession>A0A0C3CPJ0</accession>
<keyword evidence="3" id="KW-1185">Reference proteome</keyword>